<dbReference type="InterPro" id="IPR027417">
    <property type="entry name" value="P-loop_NTPase"/>
</dbReference>
<dbReference type="Proteomes" id="UP000029981">
    <property type="component" value="Chromosome 2"/>
</dbReference>
<keyword evidence="1" id="KW-0547">Nucleotide-binding</keyword>
<dbReference type="FunFam" id="3.40.50.300:FF:001237">
    <property type="entry name" value="Dynamin-related protein 4C"/>
    <property type="match status" value="1"/>
</dbReference>
<dbReference type="SMART" id="SM00302">
    <property type="entry name" value="GED"/>
    <property type="match status" value="1"/>
</dbReference>
<gene>
    <name evidence="6" type="ORF">Csa_2G094380</name>
</gene>
<dbReference type="AlphaFoldDB" id="A0A0A0LKS0"/>
<sequence>MSSCLNRACRQRMAQYSNGSSSVHQGESSGLSHSVSVPPLIISYNDRIRPLLDAVDKLRHLMIMREGIQLPTIVVVGDQSSGKSSVLESLAGISIPRGQGICTRVPLIMRLQNNPDSEPELVLEYNGKMIHTEESFIAEDISTATEEIAGSGKGISKTPLTLIVKKNGVPDLTMVDLPGITRVPVKDQPEDIYDQIKDIIMEHIKPEESIILNVLSATVDFPTCESIRMSQSVDKTGMRTLAVVTKSDKAPEGLHEKVTADDVNIGLGYVCVRNRIDNETYEEARVAEAKLFSTHPLLSKIDKSVVGIPVLAQKLVQIQAGSIARCMPEVVKQINEKLATNIAELNKMPKKLSTVAEAMTTFMQIIGQAKESLRKILLRGEYDEFPDDEKMHSTARMVEMINQFSNELHKCIGTDNTANFLIEEIKVLEESRGIGLPNFLPRAAFLSILQRKVNLISNLPVEFVMKVWDYIQVIVLAVLMQHSEHYPQLQQPIRRAGKSVVEGMKDRSMSWITEVVEMEKLTDYTCDSAYTTEWNKLMTQQQTFLNQVLRNDYRPATVFLEGFGNIEVGNLWEHPDVLQQAFDLKMRMTAYWKIVLRRMVDSTALYLQYGLQNLVNKEIEKETIGELMSPSGGGIERMLEESPSLSVKREKLKKSIKLLKESKEIVGSIVDSVSVSYIGE</sequence>
<evidence type="ECO:0000259" key="5">
    <source>
        <dbReference type="PROSITE" id="PS51718"/>
    </source>
</evidence>
<dbReference type="PROSITE" id="PS51718">
    <property type="entry name" value="G_DYNAMIN_2"/>
    <property type="match status" value="1"/>
</dbReference>
<reference evidence="6 7" key="2">
    <citation type="journal article" date="2009" name="PLoS ONE">
        <title>An integrated genetic and cytogenetic map of the cucumber genome.</title>
        <authorList>
            <person name="Ren Y."/>
            <person name="Zhang Z."/>
            <person name="Liu J."/>
            <person name="Staub J.E."/>
            <person name="Han Y."/>
            <person name="Cheng Z."/>
            <person name="Li X."/>
            <person name="Lu J."/>
            <person name="Miao H."/>
            <person name="Kang H."/>
            <person name="Xie B."/>
            <person name="Gu X."/>
            <person name="Wang X."/>
            <person name="Du Y."/>
            <person name="Jin W."/>
            <person name="Huang S."/>
        </authorList>
    </citation>
    <scope>NUCLEOTIDE SEQUENCE [LARGE SCALE GENOMIC DNA]</scope>
    <source>
        <strain evidence="7">cv. 9930</strain>
    </source>
</reference>
<accession>A0A0A0LKS0</accession>
<dbReference type="GO" id="GO:0005874">
    <property type="term" value="C:microtubule"/>
    <property type="evidence" value="ECO:0000318"/>
    <property type="project" value="GO_Central"/>
</dbReference>
<evidence type="ECO:0000259" key="4">
    <source>
        <dbReference type="PROSITE" id="PS51388"/>
    </source>
</evidence>
<dbReference type="GO" id="GO:0003924">
    <property type="term" value="F:GTPase activity"/>
    <property type="evidence" value="ECO:0000318"/>
    <property type="project" value="GO_Central"/>
</dbReference>
<dbReference type="SUPFAM" id="SSF52540">
    <property type="entry name" value="P-loop containing nucleoside triphosphate hydrolases"/>
    <property type="match status" value="1"/>
</dbReference>
<dbReference type="EMBL" id="CM002923">
    <property type="protein sequence ID" value="KGN61347.1"/>
    <property type="molecule type" value="Genomic_DNA"/>
</dbReference>
<reference evidence="6 7" key="3">
    <citation type="journal article" date="2010" name="BMC Genomics">
        <title>Transcriptome sequencing and comparative analysis of cucumber flowers with different sex types.</title>
        <authorList>
            <person name="Guo S."/>
            <person name="Zheng Y."/>
            <person name="Joung J.G."/>
            <person name="Liu S."/>
            <person name="Zhang Z."/>
            <person name="Crasta O.R."/>
            <person name="Sobral B.W."/>
            <person name="Xu Y."/>
            <person name="Huang S."/>
            <person name="Fei Z."/>
        </authorList>
    </citation>
    <scope>NUCLEOTIDE SEQUENCE [LARGE SCALE GENOMIC DNA]</scope>
    <source>
        <strain evidence="7">cv. 9930</strain>
    </source>
</reference>
<dbReference type="InterPro" id="IPR000375">
    <property type="entry name" value="Dynamin_stalk"/>
</dbReference>
<keyword evidence="7" id="KW-1185">Reference proteome</keyword>
<dbReference type="InterPro" id="IPR045063">
    <property type="entry name" value="Dynamin_N"/>
</dbReference>
<dbReference type="Gene3D" id="1.20.120.1240">
    <property type="entry name" value="Dynamin, middle domain"/>
    <property type="match status" value="1"/>
</dbReference>
<feature type="domain" description="Dynamin-type G" evidence="5">
    <location>
        <begin position="67"/>
        <end position="328"/>
    </location>
</feature>
<dbReference type="InterPro" id="IPR001401">
    <property type="entry name" value="Dynamin_GTPase"/>
</dbReference>
<keyword evidence="3" id="KW-0505">Motor protein</keyword>
<dbReference type="OMA" id="EFHKWSA"/>
<name>A0A0A0LKS0_CUCSA</name>
<dbReference type="PANTHER" id="PTHR11566">
    <property type="entry name" value="DYNAMIN"/>
    <property type="match status" value="1"/>
</dbReference>
<evidence type="ECO:0000256" key="3">
    <source>
        <dbReference type="ARBA" id="ARBA00023175"/>
    </source>
</evidence>
<reference evidence="6 7" key="1">
    <citation type="journal article" date="2009" name="Nat. Genet.">
        <title>The genome of the cucumber, Cucumis sativus L.</title>
        <authorList>
            <person name="Huang S."/>
            <person name="Li R."/>
            <person name="Zhang Z."/>
            <person name="Li L."/>
            <person name="Gu X."/>
            <person name="Fan W."/>
            <person name="Lucas W.J."/>
            <person name="Wang X."/>
            <person name="Xie B."/>
            <person name="Ni P."/>
            <person name="Ren Y."/>
            <person name="Zhu H."/>
            <person name="Li J."/>
            <person name="Lin K."/>
            <person name="Jin W."/>
            <person name="Fei Z."/>
            <person name="Li G."/>
            <person name="Staub J."/>
            <person name="Kilian A."/>
            <person name="van der Vossen E.A."/>
            <person name="Wu Y."/>
            <person name="Guo J."/>
            <person name="He J."/>
            <person name="Jia Z."/>
            <person name="Ren Y."/>
            <person name="Tian G."/>
            <person name="Lu Y."/>
            <person name="Ruan J."/>
            <person name="Qian W."/>
            <person name="Wang M."/>
            <person name="Huang Q."/>
            <person name="Li B."/>
            <person name="Xuan Z."/>
            <person name="Cao J."/>
            <person name="Asan"/>
            <person name="Wu Z."/>
            <person name="Zhang J."/>
            <person name="Cai Q."/>
            <person name="Bai Y."/>
            <person name="Zhao B."/>
            <person name="Han Y."/>
            <person name="Li Y."/>
            <person name="Li X."/>
            <person name="Wang S."/>
            <person name="Shi Q."/>
            <person name="Liu S."/>
            <person name="Cho W.K."/>
            <person name="Kim J.Y."/>
            <person name="Xu Y."/>
            <person name="Heller-Uszynska K."/>
            <person name="Miao H."/>
            <person name="Cheng Z."/>
            <person name="Zhang S."/>
            <person name="Wu J."/>
            <person name="Yang Y."/>
            <person name="Kang H."/>
            <person name="Li M."/>
            <person name="Liang H."/>
            <person name="Ren X."/>
            <person name="Shi Z."/>
            <person name="Wen M."/>
            <person name="Jian M."/>
            <person name="Yang H."/>
            <person name="Zhang G."/>
            <person name="Yang Z."/>
            <person name="Chen R."/>
            <person name="Liu S."/>
            <person name="Li J."/>
            <person name="Ma L."/>
            <person name="Liu H."/>
            <person name="Zhou Y."/>
            <person name="Zhao J."/>
            <person name="Fang X."/>
            <person name="Li G."/>
            <person name="Fang L."/>
            <person name="Li Y."/>
            <person name="Liu D."/>
            <person name="Zheng H."/>
            <person name="Zhang Y."/>
            <person name="Qin N."/>
            <person name="Li Z."/>
            <person name="Yang G."/>
            <person name="Yang S."/>
            <person name="Bolund L."/>
            <person name="Kristiansen K."/>
            <person name="Zheng H."/>
            <person name="Li S."/>
            <person name="Zhang X."/>
            <person name="Yang H."/>
            <person name="Wang J."/>
            <person name="Sun R."/>
            <person name="Zhang B."/>
            <person name="Jiang S."/>
            <person name="Wang J."/>
            <person name="Du Y."/>
            <person name="Li S."/>
        </authorList>
    </citation>
    <scope>NUCLEOTIDE SEQUENCE [LARGE SCALE GENOMIC DNA]</scope>
    <source>
        <strain evidence="7">cv. 9930</strain>
    </source>
</reference>
<evidence type="ECO:0000313" key="7">
    <source>
        <dbReference type="Proteomes" id="UP000029981"/>
    </source>
</evidence>
<feature type="domain" description="GED" evidence="4">
    <location>
        <begin position="581"/>
        <end position="674"/>
    </location>
</feature>
<evidence type="ECO:0000313" key="6">
    <source>
        <dbReference type="EMBL" id="KGN61347.1"/>
    </source>
</evidence>
<dbReference type="STRING" id="3659.A0A0A0LKS0"/>
<organism evidence="6 7">
    <name type="scientific">Cucumis sativus</name>
    <name type="common">Cucumber</name>
    <dbReference type="NCBI Taxonomy" id="3659"/>
    <lineage>
        <taxon>Eukaryota</taxon>
        <taxon>Viridiplantae</taxon>
        <taxon>Streptophyta</taxon>
        <taxon>Embryophyta</taxon>
        <taxon>Tracheophyta</taxon>
        <taxon>Spermatophyta</taxon>
        <taxon>Magnoliopsida</taxon>
        <taxon>eudicotyledons</taxon>
        <taxon>Gunneridae</taxon>
        <taxon>Pentapetalae</taxon>
        <taxon>rosids</taxon>
        <taxon>fabids</taxon>
        <taxon>Cucurbitales</taxon>
        <taxon>Cucurbitaceae</taxon>
        <taxon>Benincaseae</taxon>
        <taxon>Cucumis</taxon>
    </lineage>
</organism>
<dbReference type="CDD" id="cd08771">
    <property type="entry name" value="DLP_1"/>
    <property type="match status" value="1"/>
</dbReference>
<keyword evidence="2" id="KW-0342">GTP-binding</keyword>
<dbReference type="eggNOG" id="KOG0446">
    <property type="taxonomic scope" value="Eukaryota"/>
</dbReference>
<dbReference type="InterPro" id="IPR022812">
    <property type="entry name" value="Dynamin"/>
</dbReference>
<dbReference type="InterPro" id="IPR030381">
    <property type="entry name" value="G_DYNAMIN_dom"/>
</dbReference>
<dbReference type="PROSITE" id="PS51388">
    <property type="entry name" value="GED"/>
    <property type="match status" value="1"/>
</dbReference>
<evidence type="ECO:0000256" key="1">
    <source>
        <dbReference type="ARBA" id="ARBA00022741"/>
    </source>
</evidence>
<proteinExistence type="predicted"/>
<protein>
    <submittedName>
        <fullName evidence="6">Interferon-induced GTP-binding protein mx</fullName>
    </submittedName>
</protein>
<dbReference type="InterPro" id="IPR020850">
    <property type="entry name" value="GED_dom"/>
</dbReference>
<dbReference type="PRINTS" id="PR00195">
    <property type="entry name" value="DYNAMIN"/>
</dbReference>
<dbReference type="SMART" id="SM00053">
    <property type="entry name" value="DYNc"/>
    <property type="match status" value="1"/>
</dbReference>
<dbReference type="InterPro" id="IPR003130">
    <property type="entry name" value="GED"/>
</dbReference>
<dbReference type="Gene3D" id="3.40.50.300">
    <property type="entry name" value="P-loop containing nucleotide triphosphate hydrolases"/>
    <property type="match status" value="1"/>
</dbReference>
<reference evidence="6 7" key="4">
    <citation type="journal article" date="2011" name="BMC Genomics">
        <title>RNA-Seq improves annotation of protein-coding genes in the cucumber genome.</title>
        <authorList>
            <person name="Li Z."/>
            <person name="Zhang Z."/>
            <person name="Yan P."/>
            <person name="Huang S."/>
            <person name="Fei Z."/>
            <person name="Lin K."/>
        </authorList>
    </citation>
    <scope>NUCLEOTIDE SEQUENCE [LARGE SCALE GENOMIC DNA]</scope>
    <source>
        <strain evidence="7">cv. 9930</strain>
    </source>
</reference>
<dbReference type="GO" id="GO:0005737">
    <property type="term" value="C:cytoplasm"/>
    <property type="evidence" value="ECO:0000318"/>
    <property type="project" value="GO_Central"/>
</dbReference>
<dbReference type="Pfam" id="PF01031">
    <property type="entry name" value="Dynamin_M"/>
    <property type="match status" value="1"/>
</dbReference>
<dbReference type="PANTHER" id="PTHR11566:SF173">
    <property type="entry name" value="DYNAMIN-RELATED PROTEIN 4C"/>
    <property type="match status" value="1"/>
</dbReference>
<dbReference type="GO" id="GO:0016020">
    <property type="term" value="C:membrane"/>
    <property type="evidence" value="ECO:0000318"/>
    <property type="project" value="GO_Central"/>
</dbReference>
<evidence type="ECO:0000256" key="2">
    <source>
        <dbReference type="ARBA" id="ARBA00023134"/>
    </source>
</evidence>
<dbReference type="Pfam" id="PF02212">
    <property type="entry name" value="GED"/>
    <property type="match status" value="1"/>
</dbReference>
<dbReference type="Gramene" id="KGN61347">
    <property type="protein sequence ID" value="KGN61347"/>
    <property type="gene ID" value="Csa_2G094380"/>
</dbReference>
<dbReference type="Pfam" id="PF00350">
    <property type="entry name" value="Dynamin_N"/>
    <property type="match status" value="1"/>
</dbReference>
<dbReference type="GO" id="GO:0005525">
    <property type="term" value="F:GTP binding"/>
    <property type="evidence" value="ECO:0007669"/>
    <property type="project" value="UniProtKB-KW"/>
</dbReference>
<dbReference type="GO" id="GO:0008017">
    <property type="term" value="F:microtubule binding"/>
    <property type="evidence" value="ECO:0000318"/>
    <property type="project" value="GO_Central"/>
</dbReference>